<keyword evidence="9" id="KW-0472">Membrane</keyword>
<keyword evidence="6" id="KW-0479">Metal-binding</keyword>
<evidence type="ECO:0000256" key="1">
    <source>
        <dbReference type="ARBA" id="ARBA00003196"/>
    </source>
</evidence>
<keyword evidence="9" id="KW-0812">Transmembrane</keyword>
<dbReference type="InterPro" id="IPR003158">
    <property type="entry name" value="Photosyn_RC_cyt_c-su"/>
</dbReference>
<evidence type="ECO:0000256" key="8">
    <source>
        <dbReference type="ARBA" id="ARBA00023004"/>
    </source>
</evidence>
<dbReference type="Gene3D" id="1.10.468.10">
    <property type="entry name" value="Photosynthetic Reaction Center, subunit C, domain 2"/>
    <property type="match status" value="1"/>
</dbReference>
<evidence type="ECO:0000256" key="4">
    <source>
        <dbReference type="ARBA" id="ARBA00022531"/>
    </source>
</evidence>
<dbReference type="AlphaFoldDB" id="A0A521FGA3"/>
<keyword evidence="11" id="KW-1185">Reference proteome</keyword>
<dbReference type="NCBIfam" id="NF033196">
    <property type="entry name" value="c_type_nonphoto"/>
    <property type="match status" value="1"/>
</dbReference>
<dbReference type="SUPFAM" id="SSF48695">
    <property type="entry name" value="Multiheme cytochromes"/>
    <property type="match status" value="1"/>
</dbReference>
<keyword evidence="8" id="KW-0408">Iron</keyword>
<sequence>MTLARQYCYLQSTLDKLNPDHMRFRTLITLSTLIITVIGLSAFMPQAPKKASNLKVLPKNISHEDLDKIMDGFKVALGVKCNFCHAASETDPKRLDFASDAKHEKEIARDMMRMTAKINKKYFHIKDADDTKAVLAVSCYTCHNGNAHPENK</sequence>
<dbReference type="Proteomes" id="UP000320300">
    <property type="component" value="Unassembled WGS sequence"/>
</dbReference>
<keyword evidence="4" id="KW-0602">Photosynthesis</keyword>
<reference evidence="10 11" key="1">
    <citation type="submission" date="2017-05" db="EMBL/GenBank/DDBJ databases">
        <authorList>
            <person name="Varghese N."/>
            <person name="Submissions S."/>
        </authorList>
    </citation>
    <scope>NUCLEOTIDE SEQUENCE [LARGE SCALE GENOMIC DNA]</scope>
    <source>
        <strain evidence="10 11">DSM 19036</strain>
    </source>
</reference>
<evidence type="ECO:0000313" key="11">
    <source>
        <dbReference type="Proteomes" id="UP000320300"/>
    </source>
</evidence>
<dbReference type="GO" id="GO:0019684">
    <property type="term" value="P:photosynthesis, light reaction"/>
    <property type="evidence" value="ECO:0007669"/>
    <property type="project" value="InterPro"/>
</dbReference>
<protein>
    <recommendedName>
        <fullName evidence="2">Photosynthetic reaction center cytochrome c subunit</fullName>
    </recommendedName>
</protein>
<keyword evidence="7" id="KW-0249">Electron transport</keyword>
<evidence type="ECO:0000256" key="5">
    <source>
        <dbReference type="ARBA" id="ARBA00022617"/>
    </source>
</evidence>
<keyword evidence="5" id="KW-0349">Heme</keyword>
<feature type="transmembrane region" description="Helical" evidence="9">
    <location>
        <begin position="24"/>
        <end position="44"/>
    </location>
</feature>
<dbReference type="InterPro" id="IPR036280">
    <property type="entry name" value="Multihaem_cyt_sf"/>
</dbReference>
<dbReference type="GO" id="GO:0030077">
    <property type="term" value="C:plasma membrane light-harvesting complex"/>
    <property type="evidence" value="ECO:0007669"/>
    <property type="project" value="InterPro"/>
</dbReference>
<evidence type="ECO:0000256" key="7">
    <source>
        <dbReference type="ARBA" id="ARBA00022982"/>
    </source>
</evidence>
<evidence type="ECO:0000256" key="6">
    <source>
        <dbReference type="ARBA" id="ARBA00022723"/>
    </source>
</evidence>
<name>A0A521FGA3_9SPHI</name>
<dbReference type="GO" id="GO:0009055">
    <property type="term" value="F:electron transfer activity"/>
    <property type="evidence" value="ECO:0007669"/>
    <property type="project" value="InterPro"/>
</dbReference>
<gene>
    <name evidence="10" type="ORF">SAMN06265348_11245</name>
</gene>
<dbReference type="InterPro" id="IPR023119">
    <property type="entry name" value="Multihaem_cyt_PRC_cyt_su-like"/>
</dbReference>
<dbReference type="Pfam" id="PF02276">
    <property type="entry name" value="CytoC_RC"/>
    <property type="match status" value="1"/>
</dbReference>
<dbReference type="GO" id="GO:0005506">
    <property type="term" value="F:iron ion binding"/>
    <property type="evidence" value="ECO:0007669"/>
    <property type="project" value="InterPro"/>
</dbReference>
<evidence type="ECO:0000256" key="3">
    <source>
        <dbReference type="ARBA" id="ARBA00022448"/>
    </source>
</evidence>
<organism evidence="10 11">
    <name type="scientific">Pedobacter westerhofensis</name>
    <dbReference type="NCBI Taxonomy" id="425512"/>
    <lineage>
        <taxon>Bacteria</taxon>
        <taxon>Pseudomonadati</taxon>
        <taxon>Bacteroidota</taxon>
        <taxon>Sphingobacteriia</taxon>
        <taxon>Sphingobacteriales</taxon>
        <taxon>Sphingobacteriaceae</taxon>
        <taxon>Pedobacter</taxon>
    </lineage>
</organism>
<keyword evidence="3" id="KW-0813">Transport</keyword>
<evidence type="ECO:0000313" key="10">
    <source>
        <dbReference type="EMBL" id="SMO95223.1"/>
    </source>
</evidence>
<dbReference type="GO" id="GO:0020037">
    <property type="term" value="F:heme binding"/>
    <property type="evidence" value="ECO:0007669"/>
    <property type="project" value="InterPro"/>
</dbReference>
<keyword evidence="9" id="KW-1133">Transmembrane helix</keyword>
<comment type="function">
    <text evidence="1">The reaction center of purple bacteria contains a tightly bound cytochrome molecule which re-reduces the photo oxidized primary electron donor.</text>
</comment>
<proteinExistence type="predicted"/>
<evidence type="ECO:0000256" key="2">
    <source>
        <dbReference type="ARBA" id="ARBA00015978"/>
    </source>
</evidence>
<evidence type="ECO:0000256" key="9">
    <source>
        <dbReference type="SAM" id="Phobius"/>
    </source>
</evidence>
<dbReference type="EMBL" id="FXTN01000012">
    <property type="protein sequence ID" value="SMO95223.1"/>
    <property type="molecule type" value="Genomic_DNA"/>
</dbReference>
<accession>A0A521FGA3</accession>